<evidence type="ECO:0000256" key="3">
    <source>
        <dbReference type="ARBA" id="ARBA00023004"/>
    </source>
</evidence>
<dbReference type="PANTHER" id="PTHR46458:SF21">
    <property type="entry name" value="GLOBIN DOMAIN-CONTAINING PROTEIN"/>
    <property type="match status" value="1"/>
</dbReference>
<dbReference type="PANTHER" id="PTHR46458">
    <property type="entry name" value="BLR2807 PROTEIN"/>
    <property type="match status" value="1"/>
</dbReference>
<keyword evidence="3" id="KW-0408">Iron</keyword>
<dbReference type="CDD" id="cd01040">
    <property type="entry name" value="Mb-like"/>
    <property type="match status" value="1"/>
</dbReference>
<reference evidence="6" key="1">
    <citation type="submission" date="2016-11" db="UniProtKB">
        <authorList>
            <consortium name="WormBaseParasite"/>
        </authorList>
    </citation>
    <scope>IDENTIFICATION</scope>
</reference>
<evidence type="ECO:0000313" key="6">
    <source>
        <dbReference type="WBParaSite" id="L893_g4794.t1"/>
    </source>
</evidence>
<evidence type="ECO:0000256" key="1">
    <source>
        <dbReference type="ARBA" id="ARBA00022617"/>
    </source>
</evidence>
<keyword evidence="4" id="KW-0732">Signal</keyword>
<proteinExistence type="predicted"/>
<dbReference type="GO" id="GO:0046872">
    <property type="term" value="F:metal ion binding"/>
    <property type="evidence" value="ECO:0007669"/>
    <property type="project" value="UniProtKB-KW"/>
</dbReference>
<accession>A0A1I8ADY0</accession>
<dbReference type="GO" id="GO:0019825">
    <property type="term" value="F:oxygen binding"/>
    <property type="evidence" value="ECO:0007669"/>
    <property type="project" value="InterPro"/>
</dbReference>
<dbReference type="SUPFAM" id="SSF46458">
    <property type="entry name" value="Globin-like"/>
    <property type="match status" value="1"/>
</dbReference>
<keyword evidence="2" id="KW-0479">Metal-binding</keyword>
<dbReference type="InterPro" id="IPR044399">
    <property type="entry name" value="Mb-like_M"/>
</dbReference>
<dbReference type="Gene3D" id="1.10.490.10">
    <property type="entry name" value="Globins"/>
    <property type="match status" value="1"/>
</dbReference>
<evidence type="ECO:0000256" key="2">
    <source>
        <dbReference type="ARBA" id="ARBA00022723"/>
    </source>
</evidence>
<dbReference type="InterPro" id="IPR050532">
    <property type="entry name" value="Globin-like_OT"/>
</dbReference>
<sequence length="345" mass="39207">MPTCCAIFIIWSALCPFQTDSLDSSRTTETERTPTRIKPIYCKMGNEHSGPEVAARLHVERHSLDAGMLRQVRSAHGTPRSAPAIEMDGDRVDRNFSFNQPSDQMRINTTPCRRRMSVDDVQRRNHTRFAKLSLTPGEEMMCSHQQRRYSRASGTYDASEYGMIPLSEQLKLSTYQILLLQQTWGKLKSSVFSNTFRLLTQKNVHAKEMFQKMSIVEGFSSNKCCDMKEHTRLLNDLIETAILEINSPCKVIQGKCMQIGQAHYPSTAKGAMNPRPCGQFWEDLADCLTESVSKAECLRGKREPMKAWIALISYVIDNMKCGYMSEFKRRSVSRASSGYITSENP</sequence>
<dbReference type="WBParaSite" id="L893_g4794.t1">
    <property type="protein sequence ID" value="L893_g4794.t1"/>
    <property type="gene ID" value="L893_g4794"/>
</dbReference>
<protein>
    <submittedName>
        <fullName evidence="6">GLOBIN domain-containing protein</fullName>
    </submittedName>
</protein>
<feature type="chain" id="PRO_5009314594" evidence="4">
    <location>
        <begin position="22"/>
        <end position="345"/>
    </location>
</feature>
<dbReference type="AlphaFoldDB" id="A0A1I8ADY0"/>
<keyword evidence="5" id="KW-1185">Reference proteome</keyword>
<dbReference type="InterPro" id="IPR009050">
    <property type="entry name" value="Globin-like_sf"/>
</dbReference>
<name>A0A1I8ADY0_9BILA</name>
<evidence type="ECO:0000256" key="4">
    <source>
        <dbReference type="SAM" id="SignalP"/>
    </source>
</evidence>
<dbReference type="GO" id="GO:0020037">
    <property type="term" value="F:heme binding"/>
    <property type="evidence" value="ECO:0007669"/>
    <property type="project" value="InterPro"/>
</dbReference>
<dbReference type="InterPro" id="IPR012292">
    <property type="entry name" value="Globin/Proto"/>
</dbReference>
<evidence type="ECO:0000313" key="5">
    <source>
        <dbReference type="Proteomes" id="UP000095287"/>
    </source>
</evidence>
<keyword evidence="1" id="KW-0349">Heme</keyword>
<organism evidence="5 6">
    <name type="scientific">Steinernema glaseri</name>
    <dbReference type="NCBI Taxonomy" id="37863"/>
    <lineage>
        <taxon>Eukaryota</taxon>
        <taxon>Metazoa</taxon>
        <taxon>Ecdysozoa</taxon>
        <taxon>Nematoda</taxon>
        <taxon>Chromadorea</taxon>
        <taxon>Rhabditida</taxon>
        <taxon>Tylenchina</taxon>
        <taxon>Panagrolaimomorpha</taxon>
        <taxon>Strongyloidoidea</taxon>
        <taxon>Steinernematidae</taxon>
        <taxon>Steinernema</taxon>
    </lineage>
</organism>
<feature type="signal peptide" evidence="4">
    <location>
        <begin position="1"/>
        <end position="21"/>
    </location>
</feature>
<dbReference type="Proteomes" id="UP000095287">
    <property type="component" value="Unplaced"/>
</dbReference>